<keyword evidence="2" id="KW-0378">Hydrolase</keyword>
<reference evidence="2 3" key="1">
    <citation type="submission" date="2017-03" db="EMBL/GenBank/DDBJ databases">
        <authorList>
            <person name="Safronova V.I."/>
            <person name="Sazanova A.L."/>
            <person name="Chirak E.R."/>
        </authorList>
    </citation>
    <scope>NUCLEOTIDE SEQUENCE [LARGE SCALE GENOMIC DNA]</scope>
    <source>
        <strain evidence="2 3">Opo-243</strain>
    </source>
</reference>
<dbReference type="PANTHER" id="PTHR11895">
    <property type="entry name" value="TRANSAMIDASE"/>
    <property type="match status" value="1"/>
</dbReference>
<dbReference type="InterPro" id="IPR023631">
    <property type="entry name" value="Amidase_dom"/>
</dbReference>
<dbReference type="Gene3D" id="3.90.1300.10">
    <property type="entry name" value="Amidase signature (AS) domain"/>
    <property type="match status" value="1"/>
</dbReference>
<dbReference type="InterPro" id="IPR036928">
    <property type="entry name" value="AS_sf"/>
</dbReference>
<dbReference type="SUPFAM" id="SSF75304">
    <property type="entry name" value="Amidase signature (AS) enzymes"/>
    <property type="match status" value="1"/>
</dbReference>
<feature type="domain" description="Amidase" evidence="1">
    <location>
        <begin position="24"/>
        <end position="439"/>
    </location>
</feature>
<gene>
    <name evidence="2" type="ORF">B5V03_07520</name>
</gene>
<dbReference type="Pfam" id="PF01425">
    <property type="entry name" value="Amidase"/>
    <property type="match status" value="1"/>
</dbReference>
<dbReference type="InterPro" id="IPR000120">
    <property type="entry name" value="Amidase"/>
</dbReference>
<evidence type="ECO:0000259" key="1">
    <source>
        <dbReference type="Pfam" id="PF01425"/>
    </source>
</evidence>
<accession>A0A4Q1VJU0</accession>
<evidence type="ECO:0000313" key="3">
    <source>
        <dbReference type="Proteomes" id="UP000290819"/>
    </source>
</evidence>
<proteinExistence type="predicted"/>
<protein>
    <submittedName>
        <fullName evidence="2">Allophanate hydrolase</fullName>
    </submittedName>
</protein>
<dbReference type="Proteomes" id="UP000290819">
    <property type="component" value="Unassembled WGS sequence"/>
</dbReference>
<name>A0A4Q1VJU0_9BRAD</name>
<dbReference type="NCBIfam" id="TIGR02713">
    <property type="entry name" value="allophanate_hyd"/>
    <property type="match status" value="1"/>
</dbReference>
<dbReference type="GO" id="GO:0016787">
    <property type="term" value="F:hydrolase activity"/>
    <property type="evidence" value="ECO:0007669"/>
    <property type="project" value="UniProtKB-KW"/>
</dbReference>
<dbReference type="InterPro" id="IPR014085">
    <property type="entry name" value="Allophanate_hydrolase"/>
</dbReference>
<sequence>MSQSVARSRTNHEAVVRNSSLLLEAIETAYDRIEAERDRNCWIHLRPRDEALEQCRKLVARARTGENLPLLGIPFGVKDNIDVEGMPTTAACPAFSYTPWHSAHSVERLTAAGAICLGKTNLDQFATGLSGARSPHGPCASVADARYVAGGSSSGSAVAVAAGHVAFALGTDTGGSGRIPAGFNNIVGIKPTIGLVSSRGLVPNCPTIDCVSVFCNTVSDGEAILDIIEGFDFEDPYSRLPRTFLPANGAVPSFRFGRLASADLECFGMPECGELYERACERFAQIGGTAIEVDFAPFRQAGELMFSGPWVAERHSAIAGLVDVESNSLLDVTRTVLASAAGYSATDTFGAIHRLHRLRRNAEAIFAGIDALVVPTAPRPFTLEEMQRDPITLNNCLGYYSYFANLLDLCGVAIPNATLPNGMPMGVTLLAPAWHDRALIGLARRFEANAGGAAFELKLGG</sequence>
<organism evidence="2 3">
    <name type="scientific">Bradyrhizobium betae</name>
    <dbReference type="NCBI Taxonomy" id="244734"/>
    <lineage>
        <taxon>Bacteria</taxon>
        <taxon>Pseudomonadati</taxon>
        <taxon>Pseudomonadota</taxon>
        <taxon>Alphaproteobacteria</taxon>
        <taxon>Hyphomicrobiales</taxon>
        <taxon>Nitrobacteraceae</taxon>
        <taxon>Bradyrhizobium</taxon>
    </lineage>
</organism>
<evidence type="ECO:0000313" key="2">
    <source>
        <dbReference type="EMBL" id="RXT50804.1"/>
    </source>
</evidence>
<comment type="caution">
    <text evidence="2">The sequence shown here is derived from an EMBL/GenBank/DDBJ whole genome shotgun (WGS) entry which is preliminary data.</text>
</comment>
<dbReference type="NCBIfam" id="NF006043">
    <property type="entry name" value="PRK08186.1"/>
    <property type="match status" value="1"/>
</dbReference>
<dbReference type="OrthoDB" id="9811471at2"/>
<dbReference type="PANTHER" id="PTHR11895:SF169">
    <property type="entry name" value="GLUTAMYL-TRNA(GLN) AMIDOTRANSFERASE"/>
    <property type="match status" value="1"/>
</dbReference>
<dbReference type="Gene3D" id="1.20.58.1700">
    <property type="match status" value="1"/>
</dbReference>
<keyword evidence="3" id="KW-1185">Reference proteome</keyword>
<dbReference type="RefSeq" id="WP_129268703.1">
    <property type="nucleotide sequence ID" value="NZ_MZXW01000013.1"/>
</dbReference>
<dbReference type="EMBL" id="MZXW01000013">
    <property type="protein sequence ID" value="RXT50804.1"/>
    <property type="molecule type" value="Genomic_DNA"/>
</dbReference>
<dbReference type="AlphaFoldDB" id="A0A4Q1VJU0"/>